<dbReference type="CDD" id="cd02440">
    <property type="entry name" value="AdoMet_MTases"/>
    <property type="match status" value="1"/>
</dbReference>
<evidence type="ECO:0000259" key="2">
    <source>
        <dbReference type="Pfam" id="PF08241"/>
    </source>
</evidence>
<protein>
    <recommendedName>
        <fullName evidence="2">Methyltransferase type 11 domain-containing protein</fullName>
    </recommendedName>
</protein>
<dbReference type="RefSeq" id="WP_189169052.1">
    <property type="nucleotide sequence ID" value="NZ_BMQB01000002.1"/>
</dbReference>
<dbReference type="Pfam" id="PF08241">
    <property type="entry name" value="Methyltransf_11"/>
    <property type="match status" value="1"/>
</dbReference>
<dbReference type="InterPro" id="IPR029063">
    <property type="entry name" value="SAM-dependent_MTases_sf"/>
</dbReference>
<feature type="transmembrane region" description="Helical" evidence="1">
    <location>
        <begin position="243"/>
        <end position="266"/>
    </location>
</feature>
<dbReference type="InterPro" id="IPR013216">
    <property type="entry name" value="Methyltransf_11"/>
</dbReference>
<reference evidence="3" key="2">
    <citation type="submission" date="2020-09" db="EMBL/GenBank/DDBJ databases">
        <authorList>
            <person name="Sun Q."/>
            <person name="Ohkuma M."/>
        </authorList>
    </citation>
    <scope>NUCLEOTIDE SEQUENCE</scope>
    <source>
        <strain evidence="3">JCM 3090</strain>
    </source>
</reference>
<reference evidence="3" key="1">
    <citation type="journal article" date="2014" name="Int. J. Syst. Evol. Microbiol.">
        <title>Complete genome sequence of Corynebacterium casei LMG S-19264T (=DSM 44701T), isolated from a smear-ripened cheese.</title>
        <authorList>
            <consortium name="US DOE Joint Genome Institute (JGI-PGF)"/>
            <person name="Walter F."/>
            <person name="Albersmeier A."/>
            <person name="Kalinowski J."/>
            <person name="Ruckert C."/>
        </authorList>
    </citation>
    <scope>NUCLEOTIDE SEQUENCE</scope>
    <source>
        <strain evidence="3">JCM 3090</strain>
    </source>
</reference>
<dbReference type="EMBL" id="BMQB01000002">
    <property type="protein sequence ID" value="GGJ84114.1"/>
    <property type="molecule type" value="Genomic_DNA"/>
</dbReference>
<name>A0A8J3FBI4_9ACTN</name>
<feature type="domain" description="Methyltransferase type 11" evidence="2">
    <location>
        <begin position="55"/>
        <end position="150"/>
    </location>
</feature>
<comment type="caution">
    <text evidence="3">The sequence shown here is derived from an EMBL/GenBank/DDBJ whole genome shotgun (WGS) entry which is preliminary data.</text>
</comment>
<proteinExistence type="predicted"/>
<evidence type="ECO:0000313" key="3">
    <source>
        <dbReference type="EMBL" id="GGJ84114.1"/>
    </source>
</evidence>
<accession>A0A8J3FBI4</accession>
<organism evidence="3 4">
    <name type="scientific">Pilimelia anulata</name>
    <dbReference type="NCBI Taxonomy" id="53371"/>
    <lineage>
        <taxon>Bacteria</taxon>
        <taxon>Bacillati</taxon>
        <taxon>Actinomycetota</taxon>
        <taxon>Actinomycetes</taxon>
        <taxon>Micromonosporales</taxon>
        <taxon>Micromonosporaceae</taxon>
        <taxon>Pilimelia</taxon>
    </lineage>
</organism>
<keyword evidence="1" id="KW-0472">Membrane</keyword>
<dbReference type="AlphaFoldDB" id="A0A8J3FBI4"/>
<sequence>MEEPRSPFAALDDQADRLRAGLIAYLDGTAANAEIRRMRAEALALLAPRPGERLLDAGCGAGEVARALGAAVGPTGAVVGLDLSRDAVAVAESRADGGPVRYAVGDVTALDFPDGYFDAVRTERVLQHLPEPDAAVAELARVTRAGGRVCLIDTDWAGLMIEGVDGRATARLLAEAERIGFRLGRSGRELRGRLVRAGLAGVVARPVPLVFTDPAEAAQVLPMLQRDDVPPPPGMAPAVLAEFHAAVAAAAAADALLIALPIWVALGTVR</sequence>
<dbReference type="Gene3D" id="3.40.50.150">
    <property type="entry name" value="Vaccinia Virus protein VP39"/>
    <property type="match status" value="1"/>
</dbReference>
<keyword evidence="1" id="KW-1133">Transmembrane helix</keyword>
<dbReference type="SUPFAM" id="SSF53335">
    <property type="entry name" value="S-adenosyl-L-methionine-dependent methyltransferases"/>
    <property type="match status" value="1"/>
</dbReference>
<evidence type="ECO:0000313" key="4">
    <source>
        <dbReference type="Proteomes" id="UP000649739"/>
    </source>
</evidence>
<dbReference type="GO" id="GO:0008757">
    <property type="term" value="F:S-adenosylmethionine-dependent methyltransferase activity"/>
    <property type="evidence" value="ECO:0007669"/>
    <property type="project" value="InterPro"/>
</dbReference>
<dbReference type="PANTHER" id="PTHR43591">
    <property type="entry name" value="METHYLTRANSFERASE"/>
    <property type="match status" value="1"/>
</dbReference>
<dbReference type="PANTHER" id="PTHR43591:SF78">
    <property type="entry name" value="SLR0407 PROTEIN"/>
    <property type="match status" value="1"/>
</dbReference>
<gene>
    <name evidence="3" type="ORF">GCM10010123_12220</name>
</gene>
<keyword evidence="4" id="KW-1185">Reference proteome</keyword>
<evidence type="ECO:0000256" key="1">
    <source>
        <dbReference type="SAM" id="Phobius"/>
    </source>
</evidence>
<keyword evidence="1" id="KW-0812">Transmembrane</keyword>
<dbReference type="Proteomes" id="UP000649739">
    <property type="component" value="Unassembled WGS sequence"/>
</dbReference>